<reference evidence="3" key="1">
    <citation type="submission" date="2014-12" db="EMBL/GenBank/DDBJ databases">
        <title>Genome Sequence of Valsa Canker Pathogens Uncovers a Specific Adaption of Colonization on Woody Bark.</title>
        <authorList>
            <person name="Yin Z."/>
            <person name="Liu H."/>
            <person name="Gao X."/>
            <person name="Li Z."/>
            <person name="Song N."/>
            <person name="Ke X."/>
            <person name="Dai Q."/>
            <person name="Wu Y."/>
            <person name="Sun Y."/>
            <person name="Xu J.-R."/>
            <person name="Kang Z.K."/>
            <person name="Wang L."/>
            <person name="Huang L."/>
        </authorList>
    </citation>
    <scope>NUCLEOTIDE SEQUENCE [LARGE SCALE GENOMIC DNA]</scope>
    <source>
        <strain evidence="3">03-8</strain>
    </source>
</reference>
<dbReference type="EMBL" id="CM003100">
    <property type="protein sequence ID" value="KUI68071.1"/>
    <property type="molecule type" value="Genomic_DNA"/>
</dbReference>
<feature type="region of interest" description="Disordered" evidence="2">
    <location>
        <begin position="1"/>
        <end position="59"/>
    </location>
</feature>
<keyword evidence="4" id="KW-1185">Reference proteome</keyword>
<dbReference type="Proteomes" id="UP000078559">
    <property type="component" value="Chromosome 3"/>
</dbReference>
<organism evidence="3 4">
    <name type="scientific">Cytospora mali</name>
    <name type="common">Apple Valsa canker fungus</name>
    <name type="synonym">Valsa mali</name>
    <dbReference type="NCBI Taxonomy" id="578113"/>
    <lineage>
        <taxon>Eukaryota</taxon>
        <taxon>Fungi</taxon>
        <taxon>Dikarya</taxon>
        <taxon>Ascomycota</taxon>
        <taxon>Pezizomycotina</taxon>
        <taxon>Sordariomycetes</taxon>
        <taxon>Sordariomycetidae</taxon>
        <taxon>Diaporthales</taxon>
        <taxon>Cytosporaceae</taxon>
        <taxon>Cytospora</taxon>
    </lineage>
</organism>
<evidence type="ECO:0000313" key="4">
    <source>
        <dbReference type="Proteomes" id="UP000078559"/>
    </source>
</evidence>
<proteinExistence type="predicted"/>
<accession>A0A194VV29</accession>
<dbReference type="SMR" id="A0A194VV29"/>
<sequence>MHPRCQAPDDDQPAEVARRGSAEKLFHIYDTAVPRPPQQSSQEAIPFDYRYSPAPDSRLTEKRQRLISTTEVDYSPSSPSQHGNPLRKYQLPSLTIDIKDFTALKDFVIQTYGSLGQEVRMIKEGVVTKEELHATREELRATKEELEEIEQQQASNEVDGVTMG</sequence>
<dbReference type="AlphaFoldDB" id="A0A194VV29"/>
<evidence type="ECO:0000256" key="1">
    <source>
        <dbReference type="SAM" id="Coils"/>
    </source>
</evidence>
<protein>
    <submittedName>
        <fullName evidence="3">Uncharacterized protein</fullName>
    </submittedName>
</protein>
<feature type="coiled-coil region" evidence="1">
    <location>
        <begin position="129"/>
        <end position="159"/>
    </location>
</feature>
<evidence type="ECO:0000256" key="2">
    <source>
        <dbReference type="SAM" id="MobiDB-lite"/>
    </source>
</evidence>
<evidence type="ECO:0000313" key="3">
    <source>
        <dbReference type="EMBL" id="KUI68071.1"/>
    </source>
</evidence>
<keyword evidence="1" id="KW-0175">Coiled coil</keyword>
<gene>
    <name evidence="3" type="ORF">VM1G_11507</name>
</gene>
<feature type="compositionally biased region" description="Basic and acidic residues" evidence="2">
    <location>
        <begin position="16"/>
        <end position="27"/>
    </location>
</feature>
<name>A0A194VV29_CYTMA</name>